<evidence type="ECO:0000313" key="7">
    <source>
        <dbReference type="EMBL" id="SAL87910.1"/>
    </source>
</evidence>
<dbReference type="Gene3D" id="2.30.42.60">
    <property type="match status" value="1"/>
</dbReference>
<dbReference type="Pfam" id="PF13365">
    <property type="entry name" value="Trypsin_2"/>
    <property type="match status" value="1"/>
</dbReference>
<dbReference type="Pfam" id="PF17820">
    <property type="entry name" value="PDZ_6"/>
    <property type="match status" value="1"/>
</dbReference>
<keyword evidence="2 7" id="KW-0645">Protease</keyword>
<dbReference type="InterPro" id="IPR041489">
    <property type="entry name" value="PDZ_6"/>
</dbReference>
<dbReference type="SUPFAM" id="SSF50494">
    <property type="entry name" value="Trypsin-like serine proteases"/>
    <property type="match status" value="1"/>
</dbReference>
<dbReference type="PANTHER" id="PTHR22939">
    <property type="entry name" value="SERINE PROTEASE FAMILY S1C HTRA-RELATED"/>
    <property type="match status" value="1"/>
</dbReference>
<dbReference type="Gene3D" id="2.30.42.10">
    <property type="match status" value="1"/>
</dbReference>
<organism evidence="7 8">
    <name type="scientific">Caballeronia arvi</name>
    <dbReference type="NCBI Taxonomy" id="1777135"/>
    <lineage>
        <taxon>Bacteria</taxon>
        <taxon>Pseudomonadati</taxon>
        <taxon>Pseudomonadota</taxon>
        <taxon>Betaproteobacteria</taxon>
        <taxon>Burkholderiales</taxon>
        <taxon>Burkholderiaceae</taxon>
        <taxon>Caballeronia</taxon>
    </lineage>
</organism>
<comment type="caution">
    <text evidence="7">The sequence shown here is derived from an EMBL/GenBank/DDBJ whole genome shotgun (WGS) entry which is preliminary data.</text>
</comment>
<dbReference type="InterPro" id="IPR036034">
    <property type="entry name" value="PDZ_sf"/>
</dbReference>
<dbReference type="InterPro" id="IPR001478">
    <property type="entry name" value="PDZ"/>
</dbReference>
<dbReference type="OrthoDB" id="9758917at2"/>
<dbReference type="PRINTS" id="PR00834">
    <property type="entry name" value="PROTEASES2C"/>
</dbReference>
<feature type="compositionally biased region" description="Low complexity" evidence="5">
    <location>
        <begin position="65"/>
        <end position="82"/>
    </location>
</feature>
<dbReference type="SUPFAM" id="SSF50156">
    <property type="entry name" value="PDZ domain-like"/>
    <property type="match status" value="2"/>
</dbReference>
<dbReference type="InterPro" id="IPR001940">
    <property type="entry name" value="Peptidase_S1C"/>
</dbReference>
<dbReference type="Proteomes" id="UP000055019">
    <property type="component" value="Unassembled WGS sequence"/>
</dbReference>
<dbReference type="AlphaFoldDB" id="A0A158L4Y3"/>
<dbReference type="PANTHER" id="PTHR22939:SF129">
    <property type="entry name" value="SERINE PROTEASE HTRA2, MITOCHONDRIAL"/>
    <property type="match status" value="1"/>
</dbReference>
<evidence type="ECO:0000259" key="6">
    <source>
        <dbReference type="PROSITE" id="PS50106"/>
    </source>
</evidence>
<sequence length="532" mass="54768">MIRFLEASVAAVCTWCCDRCVVWHQWLAHFLLGVAVPVAILASIACPAFATTPAGTPPPSVEQSAPAPKAARAPEIAASATPKAQPAPAVSAAGGPDFPAIAERYGPAVVNVRAATPDVQPQTATPDTLDADDPLLAFFKSVAPQFKEPANPPGVIFARGSGFIVTADGLILTTAHIVNQADEVRVTLTDRREFKAKVLSIDAASDVALLRIDATGLPAVRLGDSTKVRPGEQVLTLGSPARYQTTVTAGIVSATPRDASDGKRPAFFETEVASNPDNSGGPVLNRAGEVIGIDVEVYGGSEHVPNLTFAIPIDAARARIQPEGPREVAKGKLGIQVQDVDQGLAGAFGLPRAAGALVISVAPASPALDAGLKPGDVVEQVGDKPIDHAADFVAQDAALAPGATVALRIVRDARPMTVTINPHETVKAVKAAKATQAPKTEASAADRLGLTVHPLTDAERRTNDLPQGLMVEAASGAAAKAGIRAGDIVLGVNDALVESQQELAALTSKSGKKAALLIQRGGTRNFVSVDLK</sequence>
<dbReference type="Pfam" id="PF13180">
    <property type="entry name" value="PDZ_2"/>
    <property type="match status" value="1"/>
</dbReference>
<evidence type="ECO:0000256" key="3">
    <source>
        <dbReference type="ARBA" id="ARBA00022801"/>
    </source>
</evidence>
<dbReference type="GO" id="GO:0006508">
    <property type="term" value="P:proteolysis"/>
    <property type="evidence" value="ECO:0007669"/>
    <property type="project" value="UniProtKB-KW"/>
</dbReference>
<evidence type="ECO:0000256" key="4">
    <source>
        <dbReference type="ARBA" id="ARBA00022825"/>
    </source>
</evidence>
<name>A0A158L4Y3_9BURK</name>
<protein>
    <submittedName>
        <fullName evidence="7">Protease signal peptide protein</fullName>
    </submittedName>
</protein>
<gene>
    <name evidence="7" type="ORF">AWB74_08316</name>
</gene>
<keyword evidence="4" id="KW-0720">Serine protease</keyword>
<dbReference type="GO" id="GO:0004252">
    <property type="term" value="F:serine-type endopeptidase activity"/>
    <property type="evidence" value="ECO:0007669"/>
    <property type="project" value="InterPro"/>
</dbReference>
<keyword evidence="8" id="KW-1185">Reference proteome</keyword>
<evidence type="ECO:0000256" key="1">
    <source>
        <dbReference type="ARBA" id="ARBA00010541"/>
    </source>
</evidence>
<evidence type="ECO:0000256" key="5">
    <source>
        <dbReference type="SAM" id="MobiDB-lite"/>
    </source>
</evidence>
<reference evidence="7" key="1">
    <citation type="submission" date="2016-01" db="EMBL/GenBank/DDBJ databases">
        <authorList>
            <person name="Peeters C."/>
        </authorList>
    </citation>
    <scope>NUCLEOTIDE SEQUENCE [LARGE SCALE GENOMIC DNA]</scope>
    <source>
        <strain evidence="7">LMG 29317</strain>
    </source>
</reference>
<keyword evidence="3" id="KW-0378">Hydrolase</keyword>
<dbReference type="EMBL" id="FCOM02000106">
    <property type="protein sequence ID" value="SAL87910.1"/>
    <property type="molecule type" value="Genomic_DNA"/>
</dbReference>
<dbReference type="PROSITE" id="PS50106">
    <property type="entry name" value="PDZ"/>
    <property type="match status" value="2"/>
</dbReference>
<dbReference type="SMART" id="SM00228">
    <property type="entry name" value="PDZ"/>
    <property type="match status" value="2"/>
</dbReference>
<dbReference type="Gene3D" id="2.40.10.120">
    <property type="match status" value="1"/>
</dbReference>
<comment type="similarity">
    <text evidence="1">Belongs to the peptidase S1C family.</text>
</comment>
<evidence type="ECO:0000313" key="8">
    <source>
        <dbReference type="Proteomes" id="UP000055019"/>
    </source>
</evidence>
<feature type="domain" description="PDZ" evidence="6">
    <location>
        <begin position="428"/>
        <end position="522"/>
    </location>
</feature>
<feature type="domain" description="PDZ" evidence="6">
    <location>
        <begin position="334"/>
        <end position="413"/>
    </location>
</feature>
<dbReference type="InterPro" id="IPR009003">
    <property type="entry name" value="Peptidase_S1_PA"/>
</dbReference>
<proteinExistence type="inferred from homology"/>
<accession>A0A158L4Y3</accession>
<evidence type="ECO:0000256" key="2">
    <source>
        <dbReference type="ARBA" id="ARBA00022670"/>
    </source>
</evidence>
<feature type="region of interest" description="Disordered" evidence="5">
    <location>
        <begin position="54"/>
        <end position="91"/>
    </location>
</feature>